<proteinExistence type="predicted"/>
<feature type="coiled-coil region" evidence="1">
    <location>
        <begin position="25"/>
        <end position="52"/>
    </location>
</feature>
<feature type="region of interest" description="Disordered" evidence="2">
    <location>
        <begin position="1"/>
        <end position="23"/>
    </location>
</feature>
<keyword evidence="4" id="KW-1185">Reference proteome</keyword>
<evidence type="ECO:0000256" key="1">
    <source>
        <dbReference type="SAM" id="Coils"/>
    </source>
</evidence>
<dbReference type="RefSeq" id="WP_018981040.1">
    <property type="nucleotide sequence ID" value="NZ_BAQD01000033.1"/>
</dbReference>
<evidence type="ECO:0000313" key="3">
    <source>
        <dbReference type="EMBL" id="GBQ07481.1"/>
    </source>
</evidence>
<feature type="coiled-coil region" evidence="1">
    <location>
        <begin position="184"/>
        <end position="211"/>
    </location>
</feature>
<dbReference type="Pfam" id="PF12083">
    <property type="entry name" value="DUF3560"/>
    <property type="match status" value="1"/>
</dbReference>
<accession>A0ABQ0NZS2</accession>
<evidence type="ECO:0008006" key="5">
    <source>
        <dbReference type="Google" id="ProtNLM"/>
    </source>
</evidence>
<evidence type="ECO:0000313" key="4">
    <source>
        <dbReference type="Proteomes" id="UP001062901"/>
    </source>
</evidence>
<organism evidence="3 4">
    <name type="scientific">Saccharibacter floricola DSM 15669</name>
    <dbReference type="NCBI Taxonomy" id="1123227"/>
    <lineage>
        <taxon>Bacteria</taxon>
        <taxon>Pseudomonadati</taxon>
        <taxon>Pseudomonadota</taxon>
        <taxon>Alphaproteobacteria</taxon>
        <taxon>Acetobacterales</taxon>
        <taxon>Acetobacteraceae</taxon>
        <taxon>Saccharibacter</taxon>
    </lineage>
</organism>
<dbReference type="EMBL" id="BAQD01000033">
    <property type="protein sequence ID" value="GBQ07481.1"/>
    <property type="molecule type" value="Genomic_DNA"/>
</dbReference>
<evidence type="ECO:0000256" key="2">
    <source>
        <dbReference type="SAM" id="MobiDB-lite"/>
    </source>
</evidence>
<dbReference type="InterPro" id="IPR021944">
    <property type="entry name" value="DUF3560"/>
</dbReference>
<keyword evidence="1" id="KW-0175">Coiled coil</keyword>
<protein>
    <recommendedName>
        <fullName evidence="5">DUF3560 domain-containing protein</fullName>
    </recommendedName>
</protein>
<comment type="caution">
    <text evidence="3">The sequence shown here is derived from an EMBL/GenBank/DDBJ whole genome shotgun (WGS) entry which is preliminary data.</text>
</comment>
<gene>
    <name evidence="3" type="ORF">AA15669_1396</name>
</gene>
<dbReference type="Proteomes" id="UP001062901">
    <property type="component" value="Unassembled WGS sequence"/>
</dbReference>
<name>A0ABQ0NZS2_9PROT</name>
<reference evidence="3" key="1">
    <citation type="submission" date="2013-04" db="EMBL/GenBank/DDBJ databases">
        <title>The genome sequencing project of 58 acetic acid bacteria.</title>
        <authorList>
            <person name="Okamoto-Kainuma A."/>
            <person name="Ishikawa M."/>
            <person name="Umino S."/>
            <person name="Koizumi Y."/>
            <person name="Shiwa Y."/>
            <person name="Yoshikawa H."/>
            <person name="Matsutani M."/>
            <person name="Matsushita K."/>
        </authorList>
    </citation>
    <scope>NUCLEOTIDE SEQUENCE</scope>
    <source>
        <strain evidence="3">DSM 15669</strain>
    </source>
</reference>
<sequence>MAETADNTLDVKKQHGTSPAINAYEARQHARKARYERRAEAAREQAVTESNEASSMLNVITDCQPIHVGHHSERGHRSLIKRSCVKMRKSIAYDEKADYYEDKAKSVGKSGISSDDPQAIEKLKKELEAAEAGQERMKAANKILRKNPEDKDGLMALGFSEKESEELIHPPRWMCSVGFPAYALTNNRAKIKRLNGRLKELRRGAQAETMETVQEGYTFRHDIEENRVMFISNGKPDENVRAILKRYAFKWSPRRGAWVRQATANGAFAAQYARKELDQLTTAQ</sequence>